<feature type="region of interest" description="Disordered" evidence="1">
    <location>
        <begin position="325"/>
        <end position="426"/>
    </location>
</feature>
<sequence length="484" mass="50279">MKIRSTINCRRSLAAAAASVLLLVLLPASTLADARPASVPAALHGEMQVAWPDPLPAVVVGDQTGSRVVVHAFSATGTEIPARARAAYQRATLVMADASSTCRMSWPLLAAVGRVESDHGRHGESRFDAEGVASPGVYGGVLDGSGGTRRIADTDAGALDDDTRFDRAVGPMQLLPGTWSVVAVDGDGDGQRNPQDIDDAALAAAVYLCRSGDDLSTAEGQRAALLRYNRSSSYAEAVMQVMRSYATEGSGTTLRTSSPEVDANLAAGPTAVVPARIALSPAPERGRVRQAGMAEMAEMVEPAPWIPANADGGHVGDHAATFRAPFFGPLESNDPVRPDQDEVPSGATEIDESQPLAPADGDPGEQHVGDSSVEPHVGDSSVEPLPSGVEDPAPGQAGEQTGNQSETSDLAPEQPKPKPEPVEEVEASLRELGIDPAAARQLIADPSTMELALRTCLGHDPDVPQDATDAGQLDVLRRLIACSS</sequence>
<dbReference type="EMBL" id="JACCAA010000001">
    <property type="protein sequence ID" value="NYG57153.1"/>
    <property type="molecule type" value="Genomic_DNA"/>
</dbReference>
<dbReference type="Pfam" id="PF13406">
    <property type="entry name" value="SLT_2"/>
    <property type="match status" value="1"/>
</dbReference>
<evidence type="ECO:0000256" key="2">
    <source>
        <dbReference type="SAM" id="SignalP"/>
    </source>
</evidence>
<gene>
    <name evidence="4" type="ORF">BJ980_000076</name>
</gene>
<protein>
    <submittedName>
        <fullName evidence="4">Membrane-bound lytic murein transglycosylase B</fullName>
    </submittedName>
</protein>
<dbReference type="PANTHER" id="PTHR30163:SF8">
    <property type="entry name" value="LYTIC MUREIN TRANSGLYCOSYLASE"/>
    <property type="match status" value="1"/>
</dbReference>
<reference evidence="4 5" key="1">
    <citation type="submission" date="2020-07" db="EMBL/GenBank/DDBJ databases">
        <title>Sequencing the genomes of 1000 actinobacteria strains.</title>
        <authorList>
            <person name="Klenk H.-P."/>
        </authorList>
    </citation>
    <scope>NUCLEOTIDE SEQUENCE [LARGE SCALE GENOMIC DNA]</scope>
    <source>
        <strain evidence="4 5">DSM 23819</strain>
    </source>
</reference>
<dbReference type="Proteomes" id="UP000540656">
    <property type="component" value="Unassembled WGS sequence"/>
</dbReference>
<evidence type="ECO:0000313" key="5">
    <source>
        <dbReference type="Proteomes" id="UP000540656"/>
    </source>
</evidence>
<evidence type="ECO:0000256" key="1">
    <source>
        <dbReference type="SAM" id="MobiDB-lite"/>
    </source>
</evidence>
<feature type="chain" id="PRO_5039723039" evidence="2">
    <location>
        <begin position="33"/>
        <end position="484"/>
    </location>
</feature>
<dbReference type="GO" id="GO:0008933">
    <property type="term" value="F:peptidoglycan lytic transglycosylase activity"/>
    <property type="evidence" value="ECO:0007669"/>
    <property type="project" value="TreeGrafter"/>
</dbReference>
<dbReference type="PANTHER" id="PTHR30163">
    <property type="entry name" value="MEMBRANE-BOUND LYTIC MUREIN TRANSGLYCOSYLASE B"/>
    <property type="match status" value="1"/>
</dbReference>
<accession>A0A7Y9RYN8</accession>
<name>A0A7Y9RYN8_9ACTN</name>
<organism evidence="4 5">
    <name type="scientific">Nocardioides daedukensis</name>
    <dbReference type="NCBI Taxonomy" id="634462"/>
    <lineage>
        <taxon>Bacteria</taxon>
        <taxon>Bacillati</taxon>
        <taxon>Actinomycetota</taxon>
        <taxon>Actinomycetes</taxon>
        <taxon>Propionibacteriales</taxon>
        <taxon>Nocardioidaceae</taxon>
        <taxon>Nocardioides</taxon>
    </lineage>
</organism>
<dbReference type="SUPFAM" id="SSF53955">
    <property type="entry name" value="Lysozyme-like"/>
    <property type="match status" value="1"/>
</dbReference>
<keyword evidence="2" id="KW-0732">Signal</keyword>
<feature type="domain" description="Transglycosylase SLT" evidence="3">
    <location>
        <begin position="168"/>
        <end position="212"/>
    </location>
</feature>
<feature type="compositionally biased region" description="Polar residues" evidence="1">
    <location>
        <begin position="398"/>
        <end position="408"/>
    </location>
</feature>
<keyword evidence="5" id="KW-1185">Reference proteome</keyword>
<dbReference type="InterPro" id="IPR023346">
    <property type="entry name" value="Lysozyme-like_dom_sf"/>
</dbReference>
<dbReference type="InterPro" id="IPR043426">
    <property type="entry name" value="MltB-like"/>
</dbReference>
<evidence type="ECO:0000313" key="4">
    <source>
        <dbReference type="EMBL" id="NYG57153.1"/>
    </source>
</evidence>
<comment type="caution">
    <text evidence="4">The sequence shown here is derived from an EMBL/GenBank/DDBJ whole genome shotgun (WGS) entry which is preliminary data.</text>
</comment>
<proteinExistence type="predicted"/>
<dbReference type="RefSeq" id="WP_343047609.1">
    <property type="nucleotide sequence ID" value="NZ_JACCAA010000001.1"/>
</dbReference>
<feature type="signal peptide" evidence="2">
    <location>
        <begin position="1"/>
        <end position="32"/>
    </location>
</feature>
<evidence type="ECO:0000259" key="3">
    <source>
        <dbReference type="Pfam" id="PF13406"/>
    </source>
</evidence>
<dbReference type="InterPro" id="IPR031304">
    <property type="entry name" value="SLT_2"/>
</dbReference>
<feature type="compositionally biased region" description="Basic and acidic residues" evidence="1">
    <location>
        <begin position="415"/>
        <end position="426"/>
    </location>
</feature>
<dbReference type="GO" id="GO:0009253">
    <property type="term" value="P:peptidoglycan catabolic process"/>
    <property type="evidence" value="ECO:0007669"/>
    <property type="project" value="TreeGrafter"/>
</dbReference>
<dbReference type="Gene3D" id="1.10.530.10">
    <property type="match status" value="1"/>
</dbReference>
<dbReference type="AlphaFoldDB" id="A0A7Y9RYN8"/>